<dbReference type="PANTHER" id="PTHR22796">
    <property type="entry name" value="URG4-RELATED"/>
    <property type="match status" value="1"/>
</dbReference>
<organism evidence="2 3">
    <name type="scientific">Lagenidium giganteum</name>
    <dbReference type="NCBI Taxonomy" id="4803"/>
    <lineage>
        <taxon>Eukaryota</taxon>
        <taxon>Sar</taxon>
        <taxon>Stramenopiles</taxon>
        <taxon>Oomycota</taxon>
        <taxon>Peronosporomycetes</taxon>
        <taxon>Pythiales</taxon>
        <taxon>Pythiaceae</taxon>
    </lineage>
</organism>
<name>A0AAV2Z2Z2_9STRA</name>
<dbReference type="SUPFAM" id="SSF52540">
    <property type="entry name" value="P-loop containing nucleoside triphosphate hydrolases"/>
    <property type="match status" value="1"/>
</dbReference>
<dbReference type="PROSITE" id="PS50234">
    <property type="entry name" value="VWFA"/>
    <property type="match status" value="1"/>
</dbReference>
<evidence type="ECO:0000259" key="1">
    <source>
        <dbReference type="PROSITE" id="PS50234"/>
    </source>
</evidence>
<dbReference type="EMBL" id="DAKRPA010000077">
    <property type="protein sequence ID" value="DAZ99732.1"/>
    <property type="molecule type" value="Genomic_DNA"/>
</dbReference>
<dbReference type="Proteomes" id="UP001146120">
    <property type="component" value="Unassembled WGS sequence"/>
</dbReference>
<evidence type="ECO:0000313" key="3">
    <source>
        <dbReference type="Proteomes" id="UP001146120"/>
    </source>
</evidence>
<dbReference type="PANTHER" id="PTHR22796:SF1">
    <property type="entry name" value="VWFA DOMAIN-CONTAINING PROTEIN"/>
    <property type="match status" value="1"/>
</dbReference>
<feature type="domain" description="VWFA" evidence="1">
    <location>
        <begin position="801"/>
        <end position="975"/>
    </location>
</feature>
<dbReference type="InterPro" id="IPR002035">
    <property type="entry name" value="VWF_A"/>
</dbReference>
<accession>A0AAV2Z2Z2</accession>
<evidence type="ECO:0000313" key="2">
    <source>
        <dbReference type="EMBL" id="DAZ99732.1"/>
    </source>
</evidence>
<reference evidence="2" key="1">
    <citation type="submission" date="2022-11" db="EMBL/GenBank/DDBJ databases">
        <authorList>
            <person name="Morgan W.R."/>
            <person name="Tartar A."/>
        </authorList>
    </citation>
    <scope>NUCLEOTIDE SEQUENCE</scope>
    <source>
        <strain evidence="2">ARSEF 373</strain>
    </source>
</reference>
<sequence length="984" mass="109966">MGKQSTGKSYFLNHLTGTSFDIAGARCTDGVWIGTSFINPTTLLIVLDFEGLGSFERRPQEDVFLSVLNAAVSGVTIFRLEMRLDKEIDELFSRFQNAIELIKGDDRLFQGVLIMSVKDVNPSDERDVLQEFEAKLGQLLEQNNERNFLSDMYGNFVRINSSPPLGTAGYYESLSQAEEMVREVIHTTPGFGGQALLAFLRLVLAKLVALDWTSFDDTAQKMQIEKVRDTLPGVLRVGCVLAEDAALADSRLQAHAPTQLVDSDEKTITVTMEDMVDFGAEYVKMATQCPQDLQTVMVRFYSIFMDAWPGHVPSVKAFDTFDNFLLYLVLRRVERTSLWALTALKGDTSAWQKLDKQYCAHFRAMFRRCNFQCQKCRLGCLRSSLHPPTAHHDCGTNHACRGRCDYCEVRNGCVPKCHRVAGHEGHCECEAGDHTCREKCELEGSLNCSGKCEKKGNHEGRHLCAAPHWCGRECFAAKCSKLCRVDAELSHTLHKCHDLQCVEPCVMANCTSICSIVDHFHGEAVVHICGRRHQCPIECEESGICQTEVNHRVTDKKFKGARGEFSYTLQEMNGHRKQCARTIPVGETTHDGPHSCIGAADRGSIVHSCDERCPCCQYYCSKAFGHRGLHGGSHGNMQNTIILADVLDVDVQDRKYRAGEEGVAEMCNLFCSKMGRSHVHFLECEQGSLDDCVYAGTPEDPRRHCTNKLKPAPAVDMDELLHDHFWKTVGWDDPCPSAADRLLFGQCAFRCHVPHDEPSYCVLKAWHTPVRPPVAGVSDGFSYVNKHKFRCVHGAKTGYFHHVFVLDCSGSMSGDPWASLLSGVNKYIRNRIANGDVNDVVSIVTFDYRAEIVAEQKAILLAVDLDIPFRGRRTRYKSGLQSADEVLSRTDFDEFKPVVVFFSDGRPSDLEEAQQKAAELRQSYDAYQLRAFVVGFGHVRNHVLELLAADLGGTYHHAQFGNEIESRLFDISASLSTRAGLGLK</sequence>
<dbReference type="Gene3D" id="3.40.50.300">
    <property type="entry name" value="P-loop containing nucleotide triphosphate hydrolases"/>
    <property type="match status" value="1"/>
</dbReference>
<dbReference type="CDD" id="cd00198">
    <property type="entry name" value="vWFA"/>
    <property type="match status" value="1"/>
</dbReference>
<dbReference type="Gene3D" id="3.40.50.410">
    <property type="entry name" value="von Willebrand factor, type A domain"/>
    <property type="match status" value="1"/>
</dbReference>
<comment type="caution">
    <text evidence="2">The sequence shown here is derived from an EMBL/GenBank/DDBJ whole genome shotgun (WGS) entry which is preliminary data.</text>
</comment>
<dbReference type="AlphaFoldDB" id="A0AAV2Z2Z2"/>
<keyword evidence="3" id="KW-1185">Reference proteome</keyword>
<reference evidence="2" key="2">
    <citation type="journal article" date="2023" name="Microbiol Resour">
        <title>Decontamination and Annotation of the Draft Genome Sequence of the Oomycete Lagenidium giganteum ARSEF 373.</title>
        <authorList>
            <person name="Morgan W.R."/>
            <person name="Tartar A."/>
        </authorList>
    </citation>
    <scope>NUCLEOTIDE SEQUENCE</scope>
    <source>
        <strain evidence="2">ARSEF 373</strain>
    </source>
</reference>
<dbReference type="SUPFAM" id="SSF53300">
    <property type="entry name" value="vWA-like"/>
    <property type="match status" value="1"/>
</dbReference>
<dbReference type="InterPro" id="IPR036465">
    <property type="entry name" value="vWFA_dom_sf"/>
</dbReference>
<protein>
    <recommendedName>
        <fullName evidence="1">VWFA domain-containing protein</fullName>
    </recommendedName>
</protein>
<dbReference type="SMART" id="SM00327">
    <property type="entry name" value="VWA"/>
    <property type="match status" value="1"/>
</dbReference>
<dbReference type="InterPro" id="IPR027417">
    <property type="entry name" value="P-loop_NTPase"/>
</dbReference>
<dbReference type="Pfam" id="PF00092">
    <property type="entry name" value="VWA"/>
    <property type="match status" value="1"/>
</dbReference>
<gene>
    <name evidence="2" type="ORF">N0F65_003519</name>
</gene>
<proteinExistence type="predicted"/>